<dbReference type="InterPro" id="IPR029058">
    <property type="entry name" value="AB_hydrolase_fold"/>
</dbReference>
<sequence length="580" mass="62781">MSAHAGGKGMLLLFSLMAGACVTAADAPPAGTDYPRQFGYVTTQDGTRLAYVVYLPAAHGTFPTVFQYEPYLGGGSAPDKLWLKAGYAVVTANVRGTGCSQGQHDLFGPHEGPDGADIIDWISHQPWSNRRVGMIGVSYPGHTQLLVAAQHPKALRAISPSAITMNTYDDIVWPGGIYNVGFASRWSLLLQPGIAAVGAQARVAWGDQECRANMAAHAAPTLVEQTSSHAGFDAWWKVRSLADYVERVQVPTFISQSWQDHETSVNGATQMYARLKAPKWMALSPGGHGWTYMQPAFQSMLVKWMDHWVKGANNGAEKLPRVTVYWELGGKVPPVAAWETHYADWPVPGAQEQTFQLNGDGSLTRDDAAKQGDDKPRRYVFGPGTELIGSNAQFSLAPDPTGTLAWTSAPLAKDLTILGAIQVHLFASSDNADTDFVVSLHDVYPNGDVQYLQRRFLRASMREIDGAQSTPQFVYRDFDKPAPLVPGKVYEFDLSLPPIGAVLRKGHKLQVMVSSPSAIPQPDWGLQSLSLPGFNSVYSSPTYPSRIVVPVLPDAEVKGPEPACGSLAFLPCRPASPPRG</sequence>
<accession>A0A7G8Q3P2</accession>
<dbReference type="SMART" id="SM00939">
    <property type="entry name" value="PepX_C"/>
    <property type="match status" value="1"/>
</dbReference>
<dbReference type="GO" id="GO:0008239">
    <property type="term" value="F:dipeptidyl-peptidase activity"/>
    <property type="evidence" value="ECO:0007669"/>
    <property type="project" value="InterPro"/>
</dbReference>
<feature type="signal peptide" evidence="2">
    <location>
        <begin position="1"/>
        <end position="20"/>
    </location>
</feature>
<feature type="domain" description="Xaa-Pro dipeptidyl-peptidase C-terminal" evidence="3">
    <location>
        <begin position="302"/>
        <end position="548"/>
    </location>
</feature>
<evidence type="ECO:0000313" key="5">
    <source>
        <dbReference type="Proteomes" id="UP000515873"/>
    </source>
</evidence>
<dbReference type="RefSeq" id="WP_187056862.1">
    <property type="nucleotide sequence ID" value="NZ_CP060412.1"/>
</dbReference>
<feature type="chain" id="PRO_5029002632" evidence="2">
    <location>
        <begin position="21"/>
        <end position="580"/>
    </location>
</feature>
<dbReference type="PANTHER" id="PTHR43056">
    <property type="entry name" value="PEPTIDASE S9 PROLYL OLIGOPEPTIDASE"/>
    <property type="match status" value="1"/>
</dbReference>
<dbReference type="EMBL" id="CP060412">
    <property type="protein sequence ID" value="QNK01400.1"/>
    <property type="molecule type" value="Genomic_DNA"/>
</dbReference>
<dbReference type="SUPFAM" id="SSF49785">
    <property type="entry name" value="Galactose-binding domain-like"/>
    <property type="match status" value="1"/>
</dbReference>
<organism evidence="4 5">
    <name type="scientific">Dyella telluris</name>
    <dbReference type="NCBI Taxonomy" id="2763498"/>
    <lineage>
        <taxon>Bacteria</taxon>
        <taxon>Pseudomonadati</taxon>
        <taxon>Pseudomonadota</taxon>
        <taxon>Gammaproteobacteria</taxon>
        <taxon>Lysobacterales</taxon>
        <taxon>Rhodanobacteraceae</taxon>
        <taxon>Dyella</taxon>
    </lineage>
</organism>
<dbReference type="AlphaFoldDB" id="A0A7G8Q3P2"/>
<dbReference type="InterPro" id="IPR005674">
    <property type="entry name" value="CocE/Ser_esterase"/>
</dbReference>
<dbReference type="InterPro" id="IPR013736">
    <property type="entry name" value="Xaa-Pro_dipept_C"/>
</dbReference>
<name>A0A7G8Q3P2_9GAMM</name>
<keyword evidence="2" id="KW-0732">Signal</keyword>
<dbReference type="InterPro" id="IPR000383">
    <property type="entry name" value="Xaa-Pro-like_dom"/>
</dbReference>
<dbReference type="PANTHER" id="PTHR43056:SF10">
    <property type="entry name" value="COCE_NOND FAMILY, PUTATIVE (AFU_ORTHOLOGUE AFUA_7G00600)-RELATED"/>
    <property type="match status" value="1"/>
</dbReference>
<gene>
    <name evidence="4" type="ORF">H8F01_20565</name>
</gene>
<evidence type="ECO:0000256" key="1">
    <source>
        <dbReference type="ARBA" id="ARBA00022801"/>
    </source>
</evidence>
<evidence type="ECO:0000259" key="3">
    <source>
        <dbReference type="SMART" id="SM00939"/>
    </source>
</evidence>
<evidence type="ECO:0000313" key="4">
    <source>
        <dbReference type="EMBL" id="QNK01400.1"/>
    </source>
</evidence>
<dbReference type="SUPFAM" id="SSF53474">
    <property type="entry name" value="alpha/beta-Hydrolases"/>
    <property type="match status" value="1"/>
</dbReference>
<dbReference type="Pfam" id="PF02129">
    <property type="entry name" value="Peptidase_S15"/>
    <property type="match status" value="1"/>
</dbReference>
<proteinExistence type="predicted"/>
<dbReference type="Proteomes" id="UP000515873">
    <property type="component" value="Chromosome"/>
</dbReference>
<dbReference type="InterPro" id="IPR008979">
    <property type="entry name" value="Galactose-bd-like_sf"/>
</dbReference>
<dbReference type="Gene3D" id="2.60.120.260">
    <property type="entry name" value="Galactose-binding domain-like"/>
    <property type="match status" value="1"/>
</dbReference>
<reference evidence="4 5" key="1">
    <citation type="submission" date="2020-08" db="EMBL/GenBank/DDBJ databases">
        <title>Dyella sp. G9 isolated from forest soil.</title>
        <authorList>
            <person name="Fu J."/>
            <person name="Qiu L."/>
        </authorList>
    </citation>
    <scope>NUCLEOTIDE SEQUENCE [LARGE SCALE GENOMIC DNA]</scope>
    <source>
        <strain evidence="4 5">G9</strain>
    </source>
</reference>
<dbReference type="InterPro" id="IPR050585">
    <property type="entry name" value="Xaa-Pro_dipeptidyl-ppase/CocE"/>
</dbReference>
<evidence type="ECO:0000256" key="2">
    <source>
        <dbReference type="SAM" id="SignalP"/>
    </source>
</evidence>
<dbReference type="KEGG" id="dtl:H8F01_20565"/>
<keyword evidence="1 4" id="KW-0378">Hydrolase</keyword>
<dbReference type="Pfam" id="PF08530">
    <property type="entry name" value="PepX_C"/>
    <property type="match status" value="1"/>
</dbReference>
<keyword evidence="5" id="KW-1185">Reference proteome</keyword>
<dbReference type="NCBIfam" id="TIGR00976">
    <property type="entry name" value="CocE_NonD"/>
    <property type="match status" value="1"/>
</dbReference>
<protein>
    <submittedName>
        <fullName evidence="4">CocE/NonD family hydrolase</fullName>
    </submittedName>
</protein>
<dbReference type="Gene3D" id="3.40.50.1820">
    <property type="entry name" value="alpha/beta hydrolase"/>
    <property type="match status" value="2"/>
</dbReference>